<dbReference type="OrthoDB" id="10254720at2759"/>
<evidence type="ECO:0000256" key="1">
    <source>
        <dbReference type="SAM" id="MobiDB-lite"/>
    </source>
</evidence>
<gene>
    <name evidence="3" type="ORF">RHTO0S_04e05226g</name>
</gene>
<dbReference type="Pfam" id="PF00787">
    <property type="entry name" value="PX"/>
    <property type="match status" value="1"/>
</dbReference>
<evidence type="ECO:0000259" key="2">
    <source>
        <dbReference type="Pfam" id="PF00787"/>
    </source>
</evidence>
<dbReference type="AlphaFoldDB" id="A0A061AXM0"/>
<dbReference type="InterPro" id="IPR036871">
    <property type="entry name" value="PX_dom_sf"/>
</dbReference>
<dbReference type="Gene3D" id="3.30.1520.10">
    <property type="entry name" value="Phox-like domain"/>
    <property type="match status" value="1"/>
</dbReference>
<sequence>MQACESEAAPGRPAFQLRRTTSAELLVRDETADEEDDAEFSSDDESFRFRPPSVASTSTSQRSSRRGVRIQDWTERPSGSFVRDVRITSYHAVGSESGGFVVFDIEIDTLPVNSTSQGTTIRIHHRYSAFARLRSDLLYAHPRFRNIVPRLPPKSSLGGSRRCLSSCLQSPDISLRSQVPPVVPRATETATRLLPRDHPPSPDSRRRSYRASMGAGVTYRPVLLL</sequence>
<name>A0A061AXM0_RHOTO</name>
<feature type="compositionally biased region" description="Low complexity" evidence="1">
    <location>
        <begin position="49"/>
        <end position="62"/>
    </location>
</feature>
<feature type="domain" description="PX" evidence="2">
    <location>
        <begin position="115"/>
        <end position="159"/>
    </location>
</feature>
<organism evidence="3">
    <name type="scientific">Rhodotorula toruloides</name>
    <name type="common">Yeast</name>
    <name type="synonym">Rhodosporidium toruloides</name>
    <dbReference type="NCBI Taxonomy" id="5286"/>
    <lineage>
        <taxon>Eukaryota</taxon>
        <taxon>Fungi</taxon>
        <taxon>Dikarya</taxon>
        <taxon>Basidiomycota</taxon>
        <taxon>Pucciniomycotina</taxon>
        <taxon>Microbotryomycetes</taxon>
        <taxon>Sporidiobolales</taxon>
        <taxon>Sporidiobolaceae</taxon>
        <taxon>Rhodotorula</taxon>
    </lineage>
</organism>
<feature type="region of interest" description="Disordered" evidence="1">
    <location>
        <begin position="1"/>
        <end position="68"/>
    </location>
</feature>
<feature type="region of interest" description="Disordered" evidence="1">
    <location>
        <begin position="193"/>
        <end position="212"/>
    </location>
</feature>
<proteinExistence type="predicted"/>
<evidence type="ECO:0000313" key="3">
    <source>
        <dbReference type="EMBL" id="CDR39447.1"/>
    </source>
</evidence>
<reference evidence="3" key="1">
    <citation type="journal article" date="2014" name="Genome Announc.">
        <title>Draft genome sequence of Rhodosporidium toruloides CECT1137, an oleaginous yeast of biotechnological interest.</title>
        <authorList>
            <person name="Morin N."/>
            <person name="Calcas X."/>
            <person name="Devillers H."/>
            <person name="Durrens P."/>
            <person name="Sherman D.J."/>
            <person name="Nicaud J.-M."/>
            <person name="Neuveglise C."/>
        </authorList>
    </citation>
    <scope>NUCLEOTIDE SEQUENCE</scope>
    <source>
        <strain evidence="3">CECT1137</strain>
    </source>
</reference>
<dbReference type="InterPro" id="IPR001683">
    <property type="entry name" value="PX_dom"/>
</dbReference>
<dbReference type="GO" id="GO:0035091">
    <property type="term" value="F:phosphatidylinositol binding"/>
    <property type="evidence" value="ECO:0007669"/>
    <property type="project" value="InterPro"/>
</dbReference>
<dbReference type="SUPFAM" id="SSF64268">
    <property type="entry name" value="PX domain"/>
    <property type="match status" value="1"/>
</dbReference>
<dbReference type="EMBL" id="LK052939">
    <property type="protein sequence ID" value="CDR39447.1"/>
    <property type="molecule type" value="Genomic_DNA"/>
</dbReference>
<accession>A0A061AXM0</accession>
<protein>
    <submittedName>
        <fullName evidence="3">RHTO0S04e05226g1_1</fullName>
    </submittedName>
</protein>
<feature type="compositionally biased region" description="Basic and acidic residues" evidence="1">
    <location>
        <begin position="194"/>
        <end position="206"/>
    </location>
</feature>
<feature type="compositionally biased region" description="Acidic residues" evidence="1">
    <location>
        <begin position="31"/>
        <end position="44"/>
    </location>
</feature>